<keyword evidence="9" id="KW-1185">Reference proteome</keyword>
<dbReference type="GO" id="GO:0005096">
    <property type="term" value="F:GTPase activator activity"/>
    <property type="evidence" value="ECO:0007669"/>
    <property type="project" value="UniProtKB-KW"/>
</dbReference>
<evidence type="ECO:0000259" key="5">
    <source>
        <dbReference type="PROSITE" id="PS50003"/>
    </source>
</evidence>
<dbReference type="CDD" id="cd13277">
    <property type="entry name" value="PH_Bem3"/>
    <property type="match status" value="1"/>
</dbReference>
<feature type="coiled-coil region" evidence="2">
    <location>
        <begin position="103"/>
        <end position="130"/>
    </location>
</feature>
<feature type="compositionally biased region" description="Polar residues" evidence="3">
    <location>
        <begin position="1598"/>
        <end position="1618"/>
    </location>
</feature>
<dbReference type="PROSITE" id="PS50003">
    <property type="entry name" value="PH_DOMAIN"/>
    <property type="match status" value="1"/>
</dbReference>
<proteinExistence type="predicted"/>
<dbReference type="PANTHER" id="PTHR23176:SF129">
    <property type="entry name" value="RHO GTPASE ACTIVATING PROTEIN AT 16F, ISOFORM E-RELATED"/>
    <property type="match status" value="1"/>
</dbReference>
<feature type="region of interest" description="Disordered" evidence="3">
    <location>
        <begin position="1"/>
        <end position="60"/>
    </location>
</feature>
<feature type="transmembrane region" description="Helical" evidence="4">
    <location>
        <begin position="1425"/>
        <end position="1445"/>
    </location>
</feature>
<evidence type="ECO:0000259" key="6">
    <source>
        <dbReference type="PROSITE" id="PS50195"/>
    </source>
</evidence>
<evidence type="ECO:0000256" key="4">
    <source>
        <dbReference type="SAM" id="Phobius"/>
    </source>
</evidence>
<feature type="compositionally biased region" description="Polar residues" evidence="3">
    <location>
        <begin position="267"/>
        <end position="288"/>
    </location>
</feature>
<evidence type="ECO:0000256" key="3">
    <source>
        <dbReference type="SAM" id="MobiDB-lite"/>
    </source>
</evidence>
<sequence length="1630" mass="175252">MAYTNGLSVHATPTRADRHPFPQSAQPSPGPSLRQTATSSASNSVTSLPFSTSPSPSSPQTITVDALLKQFATSSDPKSAALDQAVADRNVLSAQNSQLWKLIEKQRTGYNQILKELERIRAERDTYKVRLISLTGTAPNGAASDKRQKPPSERSRPSLDSTSLPSVAPLAPKNPAPRHNSDDSAQHRSLNQPHALQASRSFDPQFTRQNDIELHSNPIVTTIRTSSPPPAPPSSAPSLSHPPSSTRNSRPSPSPLVVPTRADTLPASYTISDSPESSTSTRQPNFYDTNTGTNNTTPNGAYSSSRPFVAPRKSSLADSVSSVLTSGSSVASVSSPSTSILSSLNSAYTFGVGGDPTTPSQQQYQTASIPPTTASPAPSESAFSRQRQANPSISSIQPSPLSSASTNAPASHLPPASSQMLSATLPENRPYFLSRDSRISLPDEARQYIANMADSPAASPRTEAFSPRSKLSTSVFPPAKSDPQTGRESEFLDMGEEEEEDEEVDGVSEEEDEQGDITAGAHDPTFNGLKAGHAPAPSSQTISSTNNTNGSAGYQYPPSEYPNNYNPSYPNSEEQRKDKSRVAAEEFPLPPQAPSIYMQRQQALAAQQELQAQAYALSAQQQQQGSGPSPLVTAPTPSKHAQATADQLHHPGSMSSNHISPHDSQAQMVESAHIGQQSAAYRSESSFQSQQQQPQPQQSQSQPETQRQDSVVQQIPASSFRALPLLSSDLPQTNIIVSHSFVRPNDRGKEVLSFIVFVNPGNGKEGWKVEKMYSDVLSLDQRVRNSVGKGVGKKIANLPEGKLWKDHAPAKVDQRKAVLENYLQTLIQLPVKNNDEVIAFFTSDIVREQKLPVMQAGHKEGYLTKRGKNFGGWKTRFFVLQGPVLEYYDCRGGAHLGSIAITGAQIARQHRTERPPTTDDEKEYRHAFLIVEAKKGPGGNHPRHVLCAESDEDRDSWVEMLVRYYTGTYSDDLVFNPTSGLTSVQTNSVAASQSGIGMSQPRSSSSSSSDLSTTARAPKSSAKGAAVPISIVPSDANGKPFQSAPNPDDYMRSSSPSRSVDPSPIDRQGPSAAGGYDPQKRVLERSALGLPSSLPDSSPLSAAAQASSASSLPPSSSSDGPQRANSELGHYPDLQDNRLGQKNQHQTPQRQHSPEQHRATRERERNEGVKSFYPTLNTAAPSAAAATHPPPPDRVPSPEKPDAKVKISGPMNGAPIPSGFKFGAKEPSSADPAIAAANDRREKAKSRSFWGFGKANGDKSHLHAAYPPRAVFGVPLEEALDVAQMCNLPAIVFRSIQYLEAKKADQEEGIYRLSGSSAVIKNLKDRFNNEGDVDLLASDEYWDPHAIAGLLKSFLRELPSSILTRDLHLKFLAVIDFVDPQERIKELSQLIAALPLANYSLLRALTAHLILIVQNSNVNKMTMRNVGIVFSPTLGIPAGVFSLMLGEFNRVFNVDADNDDLGSKEGEALENPSEPLRRNSRQYTDAAADQVLGLSGRTLSTADETQSDGDDFSIQDESGTETTEGEITVDSSSSSSLVSAADRDHAIRISEPDTPNTPTAKTSKASSAAASRGLNVAVTHSDRGNRHSRMMGLPSSPRPGSTTHPSPSRQEVPANSSPTPGPAWPNEQMR</sequence>
<evidence type="ECO:0000256" key="2">
    <source>
        <dbReference type="SAM" id="Coils"/>
    </source>
</evidence>
<dbReference type="InterPro" id="IPR011993">
    <property type="entry name" value="PH-like_dom_sf"/>
</dbReference>
<feature type="compositionally biased region" description="Low complexity" evidence="3">
    <location>
        <begin position="688"/>
        <end position="703"/>
    </location>
</feature>
<evidence type="ECO:0000259" key="7">
    <source>
        <dbReference type="PROSITE" id="PS50238"/>
    </source>
</evidence>
<feature type="compositionally biased region" description="Low complexity" evidence="3">
    <location>
        <begin position="1086"/>
        <end position="1122"/>
    </location>
</feature>
<dbReference type="SMART" id="SM00324">
    <property type="entry name" value="RhoGAP"/>
    <property type="match status" value="1"/>
</dbReference>
<feature type="compositionally biased region" description="Basic and acidic residues" evidence="3">
    <location>
        <begin position="1541"/>
        <end position="1551"/>
    </location>
</feature>
<feature type="region of interest" description="Disordered" evidence="3">
    <location>
        <begin position="453"/>
        <end position="712"/>
    </location>
</feature>
<organism evidence="8 9">
    <name type="scientific">Psilocybe cyanescens</name>
    <dbReference type="NCBI Taxonomy" id="93625"/>
    <lineage>
        <taxon>Eukaryota</taxon>
        <taxon>Fungi</taxon>
        <taxon>Dikarya</taxon>
        <taxon>Basidiomycota</taxon>
        <taxon>Agaricomycotina</taxon>
        <taxon>Agaricomycetes</taxon>
        <taxon>Agaricomycetidae</taxon>
        <taxon>Agaricales</taxon>
        <taxon>Agaricineae</taxon>
        <taxon>Strophariaceae</taxon>
        <taxon>Psilocybe</taxon>
    </lineage>
</organism>
<keyword evidence="4" id="KW-0472">Membrane</keyword>
<dbReference type="PROSITE" id="PS50195">
    <property type="entry name" value="PX"/>
    <property type="match status" value="1"/>
</dbReference>
<dbReference type="InParanoid" id="A0A409XVC3"/>
<dbReference type="Pfam" id="PF00620">
    <property type="entry name" value="RhoGAP"/>
    <property type="match status" value="1"/>
</dbReference>
<evidence type="ECO:0000313" key="9">
    <source>
        <dbReference type="Proteomes" id="UP000283269"/>
    </source>
</evidence>
<feature type="compositionally biased region" description="Low complexity" evidence="3">
    <location>
        <begin position="1052"/>
        <end position="1067"/>
    </location>
</feature>
<reference evidence="8 9" key="1">
    <citation type="journal article" date="2018" name="Evol. Lett.">
        <title>Horizontal gene cluster transfer increased hallucinogenic mushroom diversity.</title>
        <authorList>
            <person name="Reynolds H.T."/>
            <person name="Vijayakumar V."/>
            <person name="Gluck-Thaler E."/>
            <person name="Korotkin H.B."/>
            <person name="Matheny P.B."/>
            <person name="Slot J.C."/>
        </authorList>
    </citation>
    <scope>NUCLEOTIDE SEQUENCE [LARGE SCALE GENOMIC DNA]</scope>
    <source>
        <strain evidence="8 9">2631</strain>
    </source>
</reference>
<dbReference type="CDD" id="cd06093">
    <property type="entry name" value="PX_domain"/>
    <property type="match status" value="1"/>
</dbReference>
<feature type="compositionally biased region" description="Polar residues" evidence="3">
    <location>
        <begin position="635"/>
        <end position="645"/>
    </location>
</feature>
<feature type="compositionally biased region" description="Basic and acidic residues" evidence="3">
    <location>
        <begin position="573"/>
        <end position="584"/>
    </location>
</feature>
<dbReference type="PROSITE" id="PS50238">
    <property type="entry name" value="RHOGAP"/>
    <property type="match status" value="1"/>
</dbReference>
<dbReference type="Gene3D" id="2.30.29.30">
    <property type="entry name" value="Pleckstrin-homology domain (PH domain)/Phosphotyrosine-binding domain (PTB)"/>
    <property type="match status" value="1"/>
</dbReference>
<feature type="domain" description="PX" evidence="6">
    <location>
        <begin position="732"/>
        <end position="848"/>
    </location>
</feature>
<dbReference type="InterPro" id="IPR050729">
    <property type="entry name" value="Rho-GAP"/>
</dbReference>
<evidence type="ECO:0008006" key="10">
    <source>
        <dbReference type="Google" id="ProtNLM"/>
    </source>
</evidence>
<dbReference type="Pfam" id="PF00787">
    <property type="entry name" value="PX"/>
    <property type="match status" value="1"/>
</dbReference>
<feature type="region of interest" description="Disordered" evidence="3">
    <location>
        <begin position="137"/>
        <end position="193"/>
    </location>
</feature>
<dbReference type="Proteomes" id="UP000283269">
    <property type="component" value="Unassembled WGS sequence"/>
</dbReference>
<feature type="compositionally biased region" description="Acidic residues" evidence="3">
    <location>
        <begin position="1505"/>
        <end position="1514"/>
    </location>
</feature>
<dbReference type="SUPFAM" id="SSF48350">
    <property type="entry name" value="GTPase activation domain, GAP"/>
    <property type="match status" value="1"/>
</dbReference>
<dbReference type="Gene3D" id="1.10.555.10">
    <property type="entry name" value="Rho GTPase activation protein"/>
    <property type="match status" value="1"/>
</dbReference>
<dbReference type="EMBL" id="NHYD01000278">
    <property type="protein sequence ID" value="PPQ94624.1"/>
    <property type="molecule type" value="Genomic_DNA"/>
</dbReference>
<dbReference type="GO" id="GO:0007165">
    <property type="term" value="P:signal transduction"/>
    <property type="evidence" value="ECO:0007669"/>
    <property type="project" value="InterPro"/>
</dbReference>
<feature type="compositionally biased region" description="Low complexity" evidence="3">
    <location>
        <begin position="1174"/>
        <end position="1187"/>
    </location>
</feature>
<comment type="caution">
    <text evidence="8">The sequence shown here is derived from an EMBL/GenBank/DDBJ whole genome shotgun (WGS) entry which is preliminary data.</text>
</comment>
<dbReference type="InterPro" id="IPR008936">
    <property type="entry name" value="Rho_GTPase_activation_prot"/>
</dbReference>
<feature type="domain" description="Rho-GAP" evidence="7">
    <location>
        <begin position="1274"/>
        <end position="1463"/>
    </location>
</feature>
<feature type="compositionally biased region" description="Basic and acidic residues" evidence="3">
    <location>
        <begin position="144"/>
        <end position="157"/>
    </location>
</feature>
<dbReference type="InterPro" id="IPR001849">
    <property type="entry name" value="PH_domain"/>
</dbReference>
<feature type="compositionally biased region" description="Polar residues" evidence="3">
    <location>
        <begin position="653"/>
        <end position="687"/>
    </location>
</feature>
<feature type="compositionally biased region" description="Low complexity" evidence="3">
    <location>
        <begin position="599"/>
        <end position="624"/>
    </location>
</feature>
<feature type="transmembrane region" description="Helical" evidence="4">
    <location>
        <begin position="1390"/>
        <end position="1413"/>
    </location>
</feature>
<keyword evidence="1" id="KW-0343">GTPase activation</keyword>
<gene>
    <name evidence="8" type="ORF">CVT25_009355</name>
</gene>
<dbReference type="SMART" id="SM00233">
    <property type="entry name" value="PH"/>
    <property type="match status" value="1"/>
</dbReference>
<dbReference type="InterPro" id="IPR001683">
    <property type="entry name" value="PX_dom"/>
</dbReference>
<dbReference type="Gene3D" id="3.30.1520.10">
    <property type="entry name" value="Phox-like domain"/>
    <property type="match status" value="1"/>
</dbReference>
<dbReference type="SUPFAM" id="SSF50729">
    <property type="entry name" value="PH domain-like"/>
    <property type="match status" value="1"/>
</dbReference>
<keyword evidence="2" id="KW-0175">Coiled coil</keyword>
<feature type="compositionally biased region" description="Low complexity" evidence="3">
    <location>
        <begin position="236"/>
        <end position="251"/>
    </location>
</feature>
<protein>
    <recommendedName>
        <fullName evidence="10">RhoGAP-domain-containing protein</fullName>
    </recommendedName>
</protein>
<feature type="compositionally biased region" description="Low complexity" evidence="3">
    <location>
        <begin position="366"/>
        <end position="382"/>
    </location>
</feature>
<keyword evidence="4" id="KW-1133">Transmembrane helix</keyword>
<dbReference type="GO" id="GO:0005737">
    <property type="term" value="C:cytoplasm"/>
    <property type="evidence" value="ECO:0007669"/>
    <property type="project" value="TreeGrafter"/>
</dbReference>
<feature type="compositionally biased region" description="Low complexity" evidence="3">
    <location>
        <begin position="36"/>
        <end position="60"/>
    </location>
</feature>
<feature type="compositionally biased region" description="Polar residues" evidence="3">
    <location>
        <begin position="992"/>
        <end position="1002"/>
    </location>
</feature>
<keyword evidence="4" id="KW-0812">Transmembrane</keyword>
<name>A0A409XVC3_PSICY</name>
<dbReference type="Pfam" id="PF00169">
    <property type="entry name" value="PH"/>
    <property type="match status" value="1"/>
</dbReference>
<dbReference type="OrthoDB" id="185175at2759"/>
<feature type="compositionally biased region" description="Acidic residues" evidence="3">
    <location>
        <begin position="491"/>
        <end position="515"/>
    </location>
</feature>
<feature type="region of interest" description="Disordered" evidence="3">
    <location>
        <begin position="221"/>
        <end position="308"/>
    </location>
</feature>
<feature type="compositionally biased region" description="Polar residues" evidence="3">
    <location>
        <begin position="1138"/>
        <end position="1151"/>
    </location>
</feature>
<dbReference type="InterPro" id="IPR036871">
    <property type="entry name" value="PX_dom_sf"/>
</dbReference>
<feature type="compositionally biased region" description="Low complexity" evidence="3">
    <location>
        <begin position="289"/>
        <end position="300"/>
    </location>
</feature>
<feature type="region of interest" description="Disordered" evidence="3">
    <location>
        <begin position="992"/>
        <end position="1204"/>
    </location>
</feature>
<accession>A0A409XVC3</accession>
<feature type="region of interest" description="Disordered" evidence="3">
    <location>
        <begin position="1501"/>
        <end position="1630"/>
    </location>
</feature>
<feature type="compositionally biased region" description="Low complexity" evidence="3">
    <location>
        <begin position="1559"/>
        <end position="1571"/>
    </location>
</feature>
<evidence type="ECO:0000256" key="1">
    <source>
        <dbReference type="ARBA" id="ARBA00022468"/>
    </source>
</evidence>
<dbReference type="InterPro" id="IPR000198">
    <property type="entry name" value="RhoGAP_dom"/>
</dbReference>
<dbReference type="STRING" id="93625.A0A409XVC3"/>
<dbReference type="FunCoup" id="A0A409XVC3">
    <property type="interactions" value="279"/>
</dbReference>
<feature type="region of interest" description="Disordered" evidence="3">
    <location>
        <begin position="352"/>
        <end position="418"/>
    </location>
</feature>
<feature type="region of interest" description="Disordered" evidence="3">
    <location>
        <begin position="1462"/>
        <end position="1481"/>
    </location>
</feature>
<feature type="compositionally biased region" description="Low complexity" evidence="3">
    <location>
        <begin position="391"/>
        <end position="405"/>
    </location>
</feature>
<dbReference type="SUPFAM" id="SSF64268">
    <property type="entry name" value="PX domain"/>
    <property type="match status" value="1"/>
</dbReference>
<dbReference type="PANTHER" id="PTHR23176">
    <property type="entry name" value="RHO/RAC/CDC GTPASE-ACTIVATING PROTEIN"/>
    <property type="match status" value="1"/>
</dbReference>
<feature type="domain" description="PH" evidence="5">
    <location>
        <begin position="856"/>
        <end position="966"/>
    </location>
</feature>
<feature type="compositionally biased region" description="Basic and acidic residues" evidence="3">
    <location>
        <begin position="1152"/>
        <end position="1168"/>
    </location>
</feature>
<feature type="compositionally biased region" description="Low complexity" evidence="3">
    <location>
        <begin position="1520"/>
        <end position="1536"/>
    </location>
</feature>
<feature type="compositionally biased region" description="Low complexity" evidence="3">
    <location>
        <begin position="538"/>
        <end position="572"/>
    </location>
</feature>
<evidence type="ECO:0000313" key="8">
    <source>
        <dbReference type="EMBL" id="PPQ94624.1"/>
    </source>
</evidence>
<dbReference type="GO" id="GO:0035091">
    <property type="term" value="F:phosphatidylinositol binding"/>
    <property type="evidence" value="ECO:0007669"/>
    <property type="project" value="InterPro"/>
</dbReference>